<feature type="signal peptide" evidence="2">
    <location>
        <begin position="1"/>
        <end position="22"/>
    </location>
</feature>
<name>A0A974P6B6_9CAUL</name>
<reference evidence="3" key="1">
    <citation type="submission" date="2021-01" db="EMBL/GenBank/DDBJ databases">
        <title>Genome sequence of Phenylobacterium sp. 20VBR1 isolated from a valley glaceir, Ny-Alesund, Svalbard.</title>
        <authorList>
            <person name="Thomas F.A."/>
            <person name="Krishnan K.P."/>
            <person name="Sinha R.K."/>
        </authorList>
    </citation>
    <scope>NUCLEOTIDE SEQUENCE</scope>
    <source>
        <strain evidence="3">20VBR1</strain>
    </source>
</reference>
<dbReference type="PANTHER" id="PTHR34218:SF4">
    <property type="entry name" value="ACYL-HOMOSERINE LACTONE ACYLASE QUIP"/>
    <property type="match status" value="1"/>
</dbReference>
<comment type="similarity">
    <text evidence="1">Belongs to the peptidase S45 family.</text>
</comment>
<dbReference type="GO" id="GO:0017000">
    <property type="term" value="P:antibiotic biosynthetic process"/>
    <property type="evidence" value="ECO:0007669"/>
    <property type="project" value="InterPro"/>
</dbReference>
<accession>A0A974P6B6</accession>
<dbReference type="GO" id="GO:0016811">
    <property type="term" value="F:hydrolase activity, acting on carbon-nitrogen (but not peptide) bonds, in linear amides"/>
    <property type="evidence" value="ECO:0007669"/>
    <property type="project" value="InterPro"/>
</dbReference>
<feature type="chain" id="PRO_5038112217" evidence="2">
    <location>
        <begin position="23"/>
        <end position="231"/>
    </location>
</feature>
<evidence type="ECO:0000256" key="2">
    <source>
        <dbReference type="SAM" id="SignalP"/>
    </source>
</evidence>
<evidence type="ECO:0000256" key="1">
    <source>
        <dbReference type="ARBA" id="ARBA00006586"/>
    </source>
</evidence>
<dbReference type="InterPro" id="IPR029055">
    <property type="entry name" value="Ntn_hydrolases_N"/>
</dbReference>
<evidence type="ECO:0000313" key="3">
    <source>
        <dbReference type="EMBL" id="QQZ51175.1"/>
    </source>
</evidence>
<proteinExistence type="inferred from homology"/>
<protein>
    <submittedName>
        <fullName evidence="3">Penicillin acylase family protein</fullName>
    </submittedName>
</protein>
<organism evidence="3">
    <name type="scientific">Phenylobacterium glaciei</name>
    <dbReference type="NCBI Taxonomy" id="2803784"/>
    <lineage>
        <taxon>Bacteria</taxon>
        <taxon>Pseudomonadati</taxon>
        <taxon>Pseudomonadota</taxon>
        <taxon>Alphaproteobacteria</taxon>
        <taxon>Caulobacterales</taxon>
        <taxon>Caulobacteraceae</taxon>
        <taxon>Phenylobacterium</taxon>
    </lineage>
</organism>
<dbReference type="EMBL" id="CP068570">
    <property type="protein sequence ID" value="QQZ51175.1"/>
    <property type="molecule type" value="Genomic_DNA"/>
</dbReference>
<dbReference type="SUPFAM" id="SSF56235">
    <property type="entry name" value="N-terminal nucleophile aminohydrolases (Ntn hydrolases)"/>
    <property type="match status" value="1"/>
</dbReference>
<gene>
    <name evidence="3" type="ORF">JKL49_08640</name>
</gene>
<keyword evidence="2" id="KW-0732">Signal</keyword>
<dbReference type="AlphaFoldDB" id="A0A974P6B6"/>
<dbReference type="InterPro" id="IPR002692">
    <property type="entry name" value="S45"/>
</dbReference>
<dbReference type="InterPro" id="IPR023343">
    <property type="entry name" value="Penicillin_amidase_dom1"/>
</dbReference>
<dbReference type="PANTHER" id="PTHR34218">
    <property type="entry name" value="PEPTIDASE S45 PENICILLIN AMIDASE"/>
    <property type="match status" value="1"/>
</dbReference>
<dbReference type="Pfam" id="PF01804">
    <property type="entry name" value="Penicil_amidase"/>
    <property type="match status" value="1"/>
</dbReference>
<sequence length="231" mass="24956">MPKIVAPLLGALLSLASLSALAAPAQESRSVVGLAAPAEIRVDTWGIAHIYAGSVRDAFFLQGYNVARDRLWQIDLWRKRGLGLLSKDFGPTYVAQDRAARLFLYRGDMAKEWAAYGPGAQDNTTAWVAGVNAFVGEIASGKRPLPLEFRIAGSTPDRWSAEDVVRIRSHGLTRNVPNEVGRAQIACKAGLPAARLYRFIEPKWTTKVPDGLDPCSIPADVLADYQLAGAG</sequence>
<dbReference type="Gene3D" id="1.10.439.10">
    <property type="entry name" value="Penicillin Amidohydrolase, domain 1"/>
    <property type="match status" value="1"/>
</dbReference>